<keyword evidence="3" id="KW-1185">Reference proteome</keyword>
<comment type="caution">
    <text evidence="2">The sequence shown here is derived from an EMBL/GenBank/DDBJ whole genome shotgun (WGS) entry which is preliminary data.</text>
</comment>
<dbReference type="Proteomes" id="UP001492380">
    <property type="component" value="Unassembled WGS sequence"/>
</dbReference>
<feature type="chain" id="PRO_5045363650" evidence="1">
    <location>
        <begin position="24"/>
        <end position="166"/>
    </location>
</feature>
<feature type="signal peptide" evidence="1">
    <location>
        <begin position="1"/>
        <end position="23"/>
    </location>
</feature>
<sequence>MLYFLSVSLFSTLLLCAPIYSSSSPPTSSSPLPLTPVKRKDSCIAWHHHSMHARAPLHQDRVFGAGAQLWRFAKATASIGCDTRPALGRCGDMGLEEGMPGPVGWLADNCWLARRGVGWAKASIWVCGQPTALCRAVDGLGVVRRTAPTVHEGEEEQQVVSHSDQA</sequence>
<dbReference type="EMBL" id="JBBWRZ010000004">
    <property type="protein sequence ID" value="KAK8238317.1"/>
    <property type="molecule type" value="Genomic_DNA"/>
</dbReference>
<accession>A0ABR1YUF0</accession>
<reference evidence="2 3" key="1">
    <citation type="submission" date="2024-04" db="EMBL/GenBank/DDBJ databases">
        <title>Phyllosticta paracitricarpa is synonymous to the EU quarantine fungus P. citricarpa based on phylogenomic analyses.</title>
        <authorList>
            <consortium name="Lawrence Berkeley National Laboratory"/>
            <person name="Van Ingen-Buijs V.A."/>
            <person name="Van Westerhoven A.C."/>
            <person name="Haridas S."/>
            <person name="Skiadas P."/>
            <person name="Martin F."/>
            <person name="Groenewald J.Z."/>
            <person name="Crous P.W."/>
            <person name="Seidl M.F."/>
        </authorList>
    </citation>
    <scope>NUCLEOTIDE SEQUENCE [LARGE SCALE GENOMIC DNA]</scope>
    <source>
        <strain evidence="2 3">CBS 123374</strain>
    </source>
</reference>
<evidence type="ECO:0000256" key="1">
    <source>
        <dbReference type="SAM" id="SignalP"/>
    </source>
</evidence>
<proteinExistence type="predicted"/>
<organism evidence="2 3">
    <name type="scientific">Phyllosticta capitalensis</name>
    <dbReference type="NCBI Taxonomy" id="121624"/>
    <lineage>
        <taxon>Eukaryota</taxon>
        <taxon>Fungi</taxon>
        <taxon>Dikarya</taxon>
        <taxon>Ascomycota</taxon>
        <taxon>Pezizomycotina</taxon>
        <taxon>Dothideomycetes</taxon>
        <taxon>Dothideomycetes incertae sedis</taxon>
        <taxon>Botryosphaeriales</taxon>
        <taxon>Phyllostictaceae</taxon>
        <taxon>Phyllosticta</taxon>
    </lineage>
</organism>
<evidence type="ECO:0000313" key="3">
    <source>
        <dbReference type="Proteomes" id="UP001492380"/>
    </source>
</evidence>
<gene>
    <name evidence="2" type="ORF">HDK90DRAFT_482929</name>
</gene>
<keyword evidence="1" id="KW-0732">Signal</keyword>
<name>A0ABR1YUF0_9PEZI</name>
<protein>
    <submittedName>
        <fullName evidence="2">Uncharacterized protein</fullName>
    </submittedName>
</protein>
<evidence type="ECO:0000313" key="2">
    <source>
        <dbReference type="EMBL" id="KAK8238317.1"/>
    </source>
</evidence>